<accession>A0AAV5AFQ6</accession>
<evidence type="ECO:0000313" key="3">
    <source>
        <dbReference type="Proteomes" id="UP001050691"/>
    </source>
</evidence>
<protein>
    <submittedName>
        <fullName evidence="2">Uncharacterized protein</fullName>
    </submittedName>
</protein>
<evidence type="ECO:0000313" key="2">
    <source>
        <dbReference type="EMBL" id="GJJ12019.1"/>
    </source>
</evidence>
<feature type="region of interest" description="Disordered" evidence="1">
    <location>
        <begin position="17"/>
        <end position="55"/>
    </location>
</feature>
<evidence type="ECO:0000256" key="1">
    <source>
        <dbReference type="SAM" id="MobiDB-lite"/>
    </source>
</evidence>
<dbReference type="EMBL" id="BPWL01000007">
    <property type="protein sequence ID" value="GJJ12019.1"/>
    <property type="molecule type" value="Genomic_DNA"/>
</dbReference>
<dbReference type="Proteomes" id="UP001050691">
    <property type="component" value="Unassembled WGS sequence"/>
</dbReference>
<dbReference type="AlphaFoldDB" id="A0AAV5AFQ6"/>
<reference evidence="2" key="1">
    <citation type="submission" date="2021-10" db="EMBL/GenBank/DDBJ databases">
        <title>De novo Genome Assembly of Clathrus columnatus (Basidiomycota, Fungi) Using Illumina and Nanopore Sequence Data.</title>
        <authorList>
            <person name="Ogiso-Tanaka E."/>
            <person name="Itagaki H."/>
            <person name="Hosoya T."/>
            <person name="Hosaka K."/>
        </authorList>
    </citation>
    <scope>NUCLEOTIDE SEQUENCE</scope>
    <source>
        <strain evidence="2">MO-923</strain>
    </source>
</reference>
<gene>
    <name evidence="2" type="ORF">Clacol_006257</name>
</gene>
<sequence length="208" mass="22927">MQVDAIYFSNANISNKRLRSSVSPSPSERPSKRMSMGPESNVATPSFANSSLPEDFTMNEGSISTETRGRLEDWVTKTGGLKLDSPSTSGFGQLLYTTPLPEGREWTPSVTDTTIITPLPDLRLLNDSLISKAIRTSTEELVDAHMHNTEPSLSTSSDSNEDTSLLWLSSTITTPLPQTPRKSKIKMGRRADCEKCRLGVKGHWMHID</sequence>
<organism evidence="2 3">
    <name type="scientific">Clathrus columnatus</name>
    <dbReference type="NCBI Taxonomy" id="1419009"/>
    <lineage>
        <taxon>Eukaryota</taxon>
        <taxon>Fungi</taxon>
        <taxon>Dikarya</taxon>
        <taxon>Basidiomycota</taxon>
        <taxon>Agaricomycotina</taxon>
        <taxon>Agaricomycetes</taxon>
        <taxon>Phallomycetidae</taxon>
        <taxon>Phallales</taxon>
        <taxon>Clathraceae</taxon>
        <taxon>Clathrus</taxon>
    </lineage>
</organism>
<proteinExistence type="predicted"/>
<keyword evidence="3" id="KW-1185">Reference proteome</keyword>
<feature type="compositionally biased region" description="Polar residues" evidence="1">
    <location>
        <begin position="41"/>
        <end position="52"/>
    </location>
</feature>
<name>A0AAV5AFQ6_9AGAM</name>
<comment type="caution">
    <text evidence="2">The sequence shown here is derived from an EMBL/GenBank/DDBJ whole genome shotgun (WGS) entry which is preliminary data.</text>
</comment>